<dbReference type="PROSITE" id="PS51318">
    <property type="entry name" value="TAT"/>
    <property type="match status" value="1"/>
</dbReference>
<dbReference type="PANTHER" id="PTHR47495:SF3">
    <property type="entry name" value="BLR6219 PROTEIN"/>
    <property type="match status" value="1"/>
</dbReference>
<dbReference type="Pfam" id="PF01315">
    <property type="entry name" value="Ald_Xan_dh_C"/>
    <property type="match status" value="1"/>
</dbReference>
<dbReference type="Proteomes" id="UP000009080">
    <property type="component" value="Chromosome"/>
</dbReference>
<dbReference type="InterPro" id="IPR012368">
    <property type="entry name" value="OxRdtase_Mopterin-bd_su_IorB"/>
</dbReference>
<proteinExistence type="predicted"/>
<accession>C5BKG4</accession>
<dbReference type="Gene3D" id="3.90.1170.50">
    <property type="entry name" value="Aldehyde oxidase/xanthine dehydrogenase, a/b hammerhead"/>
    <property type="match status" value="1"/>
</dbReference>
<dbReference type="OrthoDB" id="9767994at2"/>
<keyword evidence="3" id="KW-1185">Reference proteome</keyword>
<organism evidence="2 3">
    <name type="scientific">Teredinibacter turnerae (strain ATCC 39867 / T7901)</name>
    <dbReference type="NCBI Taxonomy" id="377629"/>
    <lineage>
        <taxon>Bacteria</taxon>
        <taxon>Pseudomonadati</taxon>
        <taxon>Pseudomonadota</taxon>
        <taxon>Gammaproteobacteria</taxon>
        <taxon>Cellvibrionales</taxon>
        <taxon>Cellvibrionaceae</taxon>
        <taxon>Teredinibacter</taxon>
    </lineage>
</organism>
<dbReference type="HOGENOM" id="CLU_013917_0_1_6"/>
<dbReference type="InterPro" id="IPR046867">
    <property type="entry name" value="AldOxase/xan_DH_MoCoBD2"/>
</dbReference>
<dbReference type="RefSeq" id="WP_015818259.1">
    <property type="nucleotide sequence ID" value="NC_012997.1"/>
</dbReference>
<dbReference type="EMBL" id="CP001614">
    <property type="protein sequence ID" value="ACR12147.1"/>
    <property type="molecule type" value="Genomic_DNA"/>
</dbReference>
<dbReference type="PANTHER" id="PTHR47495">
    <property type="entry name" value="ALDEHYDE DEHYDROGENASE"/>
    <property type="match status" value="1"/>
</dbReference>
<dbReference type="InterPro" id="IPR008274">
    <property type="entry name" value="AldOxase/xan_DH_MoCoBD1"/>
</dbReference>
<reference evidence="2 3" key="1">
    <citation type="journal article" date="2009" name="PLoS ONE">
        <title>The complete genome of Teredinibacter turnerae T7901: an intracellular endosymbiont of marine wood-boring bivalves (shipworms).</title>
        <authorList>
            <person name="Yang J.C."/>
            <person name="Madupu R."/>
            <person name="Durkin A.S."/>
            <person name="Ekborg N.A."/>
            <person name="Pedamallu C.S."/>
            <person name="Hostetler J.B."/>
            <person name="Radune D."/>
            <person name="Toms B.S."/>
            <person name="Henrissat B."/>
            <person name="Coutinho P.M."/>
            <person name="Schwarz S."/>
            <person name="Field L."/>
            <person name="Trindade-Silva A.E."/>
            <person name="Soares C.A.G."/>
            <person name="Elshahawi S."/>
            <person name="Hanora A."/>
            <person name="Schmidt E.W."/>
            <person name="Haygood M.G."/>
            <person name="Posfai J."/>
            <person name="Benner J."/>
            <person name="Madinger C."/>
            <person name="Nove J."/>
            <person name="Anton B."/>
            <person name="Chaudhary K."/>
            <person name="Foster J."/>
            <person name="Holman A."/>
            <person name="Kumar S."/>
            <person name="Lessard P.A."/>
            <person name="Luyten Y.A."/>
            <person name="Slatko B."/>
            <person name="Wood N."/>
            <person name="Wu B."/>
            <person name="Teplitski M."/>
            <person name="Mougous J.D."/>
            <person name="Ward N."/>
            <person name="Eisen J.A."/>
            <person name="Badger J.H."/>
            <person name="Distel D.L."/>
        </authorList>
    </citation>
    <scope>NUCLEOTIDE SEQUENCE [LARGE SCALE GENOMIC DNA]</scope>
    <source>
        <strain evidence="3">ATCC 39867 / T7901</strain>
    </source>
</reference>
<sequence length="748" mass="81116">MVNVVQLDRRRLFKTTGLIGGALVLGVQPSLGAAAPATMGSALTLFVSIATDGRVTIASHRAEMGQGISTSTPQMIADELEADWDKVEVVLAPGNSGFGDQSTGGSASIREYYEDIRRAGAVAREMLKQAAAEQWGVAVSEVAAKDHGVVHKVSGKTLGFGELAAKAAKLPVPDAESVTLKNPADFKYIGKDFGIRFQDQIVTGRAKYAQDIQREGMLVASIERPPVVLGKVKSFDASEAKKVPGVVDVVRLKDRGAPMNTRPVGGVAVLATNTWAAHEGRKKLKVTWDLGPNASHNTDSYTQELIAGVEKQGIAVRAAGDVYAHKYDAANTVEATYVVPYHHHMMMETPSATAWLEGDKCVVWTGSQTPQWGQALICQELGWDPKKDTGRVEFNQVLMGGAFGRKGKNDFAIEAVELTKATGKPVKVVWTREDDVKHGFYHSIAANYFKAEVTPKKSADFWVQRVLHPQIGWIFNPETDQPDTGNLSQNFADLPFQLDNLSCETNKVKTHLRIGWFRAVQNIHNAFARGCFVDELAEKAGISTAQMWYNLIGEDRTVDPGAEGFEGWSNYGQNPKPQYALKTARMKHVIREVVRLSGADKAAADNEGWGIAYATSFNSYVAAATKVRVVGKKLTVLEMHTAIDTGTVITPDRVKSQMEGAMIMGLSLAISEITVRDGAIVQGNFHDYPVARMPQVPPLHAHIIASDEAPGGVGEPGLPPVLPSLVNAIYHASGRRLRHMPVTRELEV</sequence>
<dbReference type="InterPro" id="IPR006311">
    <property type="entry name" value="TAT_signal"/>
</dbReference>
<feature type="domain" description="Aldehyde oxidase/xanthine dehydrogenase a/b hammerhead" evidence="1">
    <location>
        <begin position="203"/>
        <end position="292"/>
    </location>
</feature>
<gene>
    <name evidence="2" type="ordered locus">TERTU_4680</name>
</gene>
<evidence type="ECO:0000259" key="1">
    <source>
        <dbReference type="SMART" id="SM01008"/>
    </source>
</evidence>
<dbReference type="Pfam" id="PF20256">
    <property type="entry name" value="MoCoBD_2"/>
    <property type="match status" value="2"/>
</dbReference>
<dbReference type="STRING" id="377629.TERTU_4680"/>
<dbReference type="GO" id="GO:0016491">
    <property type="term" value="F:oxidoreductase activity"/>
    <property type="evidence" value="ECO:0007669"/>
    <property type="project" value="InterPro"/>
</dbReference>
<evidence type="ECO:0000313" key="3">
    <source>
        <dbReference type="Proteomes" id="UP000009080"/>
    </source>
</evidence>
<dbReference type="InterPro" id="IPR000674">
    <property type="entry name" value="Ald_Oxase/Xan_DH_a/b"/>
</dbReference>
<protein>
    <recommendedName>
        <fullName evidence="1">Aldehyde oxidase/xanthine dehydrogenase a/b hammerhead domain-containing protein</fullName>
    </recommendedName>
</protein>
<dbReference type="PIRSF" id="PIRSF036389">
    <property type="entry name" value="IOR_B"/>
    <property type="match status" value="1"/>
</dbReference>
<dbReference type="KEGG" id="ttu:TERTU_4680"/>
<dbReference type="AlphaFoldDB" id="C5BKG4"/>
<evidence type="ECO:0000313" key="2">
    <source>
        <dbReference type="EMBL" id="ACR12147.1"/>
    </source>
</evidence>
<dbReference type="Pfam" id="PF02738">
    <property type="entry name" value="MoCoBD_1"/>
    <property type="match status" value="1"/>
</dbReference>
<name>C5BKG4_TERTT</name>
<dbReference type="InterPro" id="IPR052516">
    <property type="entry name" value="N-heterocyclic_Hydroxylase"/>
</dbReference>
<dbReference type="Gene3D" id="3.30.365.10">
    <property type="entry name" value="Aldehyde oxidase/xanthine dehydrogenase, molybdopterin binding domain"/>
    <property type="match status" value="4"/>
</dbReference>
<dbReference type="eggNOG" id="COG1529">
    <property type="taxonomic scope" value="Bacteria"/>
</dbReference>
<dbReference type="SUPFAM" id="SSF56003">
    <property type="entry name" value="Molybdenum cofactor-binding domain"/>
    <property type="match status" value="2"/>
</dbReference>
<dbReference type="InterPro" id="IPR037165">
    <property type="entry name" value="AldOxase/xan_DH_Mopterin-bd_sf"/>
</dbReference>
<dbReference type="SMART" id="SM01008">
    <property type="entry name" value="Ald_Xan_dh_C"/>
    <property type="match status" value="1"/>
</dbReference>